<protein>
    <recommendedName>
        <fullName evidence="4">Twin-arginine translocation signal domain-containing protein</fullName>
    </recommendedName>
</protein>
<dbReference type="RefSeq" id="WP_179919323.1">
    <property type="nucleotide sequence ID" value="NZ_CP058909.1"/>
</dbReference>
<feature type="region of interest" description="Disordered" evidence="1">
    <location>
        <begin position="1"/>
        <end position="22"/>
    </location>
</feature>
<evidence type="ECO:0008006" key="4">
    <source>
        <dbReference type="Google" id="ProtNLM"/>
    </source>
</evidence>
<evidence type="ECO:0000256" key="1">
    <source>
        <dbReference type="SAM" id="MobiDB-lite"/>
    </source>
</evidence>
<dbReference type="InterPro" id="IPR006311">
    <property type="entry name" value="TAT_signal"/>
</dbReference>
<dbReference type="KEGG" id="hpel:HZS54_22470"/>
<evidence type="ECO:0000313" key="2">
    <source>
        <dbReference type="EMBL" id="QLH84231.1"/>
    </source>
</evidence>
<gene>
    <name evidence="2" type="ORF">HZS54_22470</name>
</gene>
<proteinExistence type="predicted"/>
<name>A0A7D5T6I6_9EURY</name>
<reference evidence="2 3" key="1">
    <citation type="submission" date="2020-07" db="EMBL/GenBank/DDBJ databases">
        <title>Halosimplex litoreum sp. nov. and Halosimplex rubrum sp. nov., isolated from different salt environments.</title>
        <authorList>
            <person name="Cui H."/>
        </authorList>
    </citation>
    <scope>NUCLEOTIDE SEQUENCE [LARGE SCALE GENOMIC DNA]</scope>
    <source>
        <strain evidence="2 3">R2</strain>
    </source>
</reference>
<dbReference type="PROSITE" id="PS51318">
    <property type="entry name" value="TAT"/>
    <property type="match status" value="1"/>
</dbReference>
<dbReference type="OrthoDB" id="270270at2157"/>
<dbReference type="Proteomes" id="UP000509346">
    <property type="component" value="Chromosome"/>
</dbReference>
<keyword evidence="3" id="KW-1185">Reference proteome</keyword>
<dbReference type="GeneID" id="56085417"/>
<dbReference type="EMBL" id="CP058909">
    <property type="protein sequence ID" value="QLH84231.1"/>
    <property type="molecule type" value="Genomic_DNA"/>
</dbReference>
<sequence length="199" mass="21628">MTDDTILPFDTPEESRRSVMKKSALAAAGTAAASGAGVAAAQDDDGDDAGVQDSQKALLFTDSVRPRADFVVTSPVVEWVPHVEEVRDNVWSDYNTRMIRYLGTGERATIFVAEEAELPEYDEEAGYVIDDAGDTADDGTVQPEVFTIDPEFTLFDTDGWLTTINFSPVGEDEEDDLLDNEDWWLADDEGDTGTATDSG</sequence>
<accession>A0A7D5T6I6</accession>
<dbReference type="AlphaFoldDB" id="A0A7D5T6I6"/>
<evidence type="ECO:0000313" key="3">
    <source>
        <dbReference type="Proteomes" id="UP000509346"/>
    </source>
</evidence>
<organism evidence="2 3">
    <name type="scientific">Halosimplex pelagicum</name>
    <dbReference type="NCBI Taxonomy" id="869886"/>
    <lineage>
        <taxon>Archaea</taxon>
        <taxon>Methanobacteriati</taxon>
        <taxon>Methanobacteriota</taxon>
        <taxon>Stenosarchaea group</taxon>
        <taxon>Halobacteria</taxon>
        <taxon>Halobacteriales</taxon>
        <taxon>Haloarculaceae</taxon>
        <taxon>Halosimplex</taxon>
    </lineage>
</organism>